<accession>A0A0H5PWG1</accession>
<evidence type="ECO:0000313" key="2">
    <source>
        <dbReference type="EMBL" id="CRY94091.1"/>
    </source>
</evidence>
<feature type="region of interest" description="Disordered" evidence="1">
    <location>
        <begin position="81"/>
        <end position="101"/>
    </location>
</feature>
<reference evidence="2" key="1">
    <citation type="submission" date="2015-06" db="EMBL/GenBank/DDBJ databases">
        <authorList>
            <person name="Joergensen T."/>
        </authorList>
    </citation>
    <scope>NUCLEOTIDE SEQUENCE</scope>
    <source>
        <strain evidence="2">RGRH0158</strain>
    </source>
</reference>
<organism evidence="2">
    <name type="scientific">uncultured prokaryote</name>
    <dbReference type="NCBI Taxonomy" id="198431"/>
    <lineage>
        <taxon>unclassified sequences</taxon>
        <taxon>environmental samples</taxon>
    </lineage>
</organism>
<dbReference type="AlphaFoldDB" id="A0A0H5PWG1"/>
<name>A0A0H5PWG1_9ZZZZ</name>
<protein>
    <submittedName>
        <fullName evidence="2">Uncharacterized protein</fullName>
    </submittedName>
</protein>
<proteinExistence type="predicted"/>
<sequence>MPHPIYGPPSHTLDSIALFLTFGSKRNGFTTTLRAQGISETKRASLWQFTEAWQPDDHDNGLQPLDTLHWVARAVAEDRPTSDDQLRKVLSPPGWEEVPLF</sequence>
<reference evidence="2" key="2">
    <citation type="submission" date="2015-07" db="EMBL/GenBank/DDBJ databases">
        <title>Plasmids, circular viruses and viroids from rat gut.</title>
        <authorList>
            <person name="Jorgensen T.J."/>
            <person name="Hansen M.A."/>
            <person name="Xu Z."/>
            <person name="Tabak M.A."/>
            <person name="Sorensen S.J."/>
            <person name="Hansen L.H."/>
        </authorList>
    </citation>
    <scope>NUCLEOTIDE SEQUENCE</scope>
    <source>
        <strain evidence="2">RGRH0158</strain>
    </source>
</reference>
<evidence type="ECO:0000256" key="1">
    <source>
        <dbReference type="SAM" id="MobiDB-lite"/>
    </source>
</evidence>
<dbReference type="EMBL" id="LN852847">
    <property type="protein sequence ID" value="CRY94091.1"/>
    <property type="molecule type" value="Genomic_DNA"/>
</dbReference>